<evidence type="ECO:0000313" key="2">
    <source>
        <dbReference type="Proteomes" id="UP000241074"/>
    </source>
</evidence>
<dbReference type="RefSeq" id="WP_106890233.1">
    <property type="nucleotide sequence ID" value="NZ_CP027860.1"/>
</dbReference>
<dbReference type="Proteomes" id="UP000241074">
    <property type="component" value="Chromosome"/>
</dbReference>
<dbReference type="KEGG" id="xba:C7S18_03465"/>
<reference evidence="1 2" key="1">
    <citation type="submission" date="2018-03" db="EMBL/GenBank/DDBJ databases">
        <title>Ahniella affigens gen. nov., sp. nov., a gammaproteobacterium isolated from sandy soil near a stream.</title>
        <authorList>
            <person name="Ko Y."/>
            <person name="Kim J.-H."/>
        </authorList>
    </citation>
    <scope>NUCLEOTIDE SEQUENCE [LARGE SCALE GENOMIC DNA]</scope>
    <source>
        <strain evidence="1 2">D13</strain>
    </source>
</reference>
<gene>
    <name evidence="1" type="ORF">C7S18_03465</name>
</gene>
<reference evidence="1 2" key="2">
    <citation type="submission" date="2018-03" db="EMBL/GenBank/DDBJ databases">
        <authorList>
            <person name="Keele B.F."/>
        </authorList>
    </citation>
    <scope>NUCLEOTIDE SEQUENCE [LARGE SCALE GENOMIC DNA]</scope>
    <source>
        <strain evidence="1 2">D13</strain>
    </source>
</reference>
<name>A0A2P1PN74_9GAMM</name>
<organism evidence="1 2">
    <name type="scientific">Ahniella affigens</name>
    <dbReference type="NCBI Taxonomy" id="2021234"/>
    <lineage>
        <taxon>Bacteria</taxon>
        <taxon>Pseudomonadati</taxon>
        <taxon>Pseudomonadota</taxon>
        <taxon>Gammaproteobacteria</taxon>
        <taxon>Lysobacterales</taxon>
        <taxon>Rhodanobacteraceae</taxon>
        <taxon>Ahniella</taxon>
    </lineage>
</organism>
<dbReference type="AlphaFoldDB" id="A0A2P1PN74"/>
<dbReference type="OrthoDB" id="6022222at2"/>
<dbReference type="EMBL" id="CP027860">
    <property type="protein sequence ID" value="AVP96304.1"/>
    <property type="molecule type" value="Genomic_DNA"/>
</dbReference>
<evidence type="ECO:0000313" key="1">
    <source>
        <dbReference type="EMBL" id="AVP96304.1"/>
    </source>
</evidence>
<accession>A0A2P1PN74</accession>
<keyword evidence="2" id="KW-1185">Reference proteome</keyword>
<sequence>MSSLETALAAIAGWSALRCSTPGCRGKRLFRQEIVGGSDVFLQADIRARVSSWKTCDNCGTEVETKPTPKKAGKLMKSMIRNLMLVLFAALSLAGCKEEKEKPKKEPVAVVVPSDPNDLQAWKKYLTGVVQNNMGGVRSRPFVYFVPAGDDDISKEEAQRQLETVQDVVVRGVLPGNMLAFGGPDKVKVSNLVLNGFKDVRPNSLKGVKVLVVGAAADEQAIRDVLAPGGADFIFVPLP</sequence>
<proteinExistence type="predicted"/>
<protein>
    <submittedName>
        <fullName evidence="1">Uncharacterized protein</fullName>
    </submittedName>
</protein>